<feature type="transmembrane region" description="Helical" evidence="2">
    <location>
        <begin position="84"/>
        <end position="108"/>
    </location>
</feature>
<feature type="region of interest" description="Disordered" evidence="1">
    <location>
        <begin position="503"/>
        <end position="528"/>
    </location>
</feature>
<evidence type="ECO:0000313" key="4">
    <source>
        <dbReference type="Proteomes" id="UP001498421"/>
    </source>
</evidence>
<keyword evidence="2" id="KW-1133">Transmembrane helix</keyword>
<keyword evidence="4" id="KW-1185">Reference proteome</keyword>
<feature type="compositionally biased region" description="Polar residues" evidence="1">
    <location>
        <begin position="509"/>
        <end position="528"/>
    </location>
</feature>
<organism evidence="3 4">
    <name type="scientific">Neonectria magnoliae</name>
    <dbReference type="NCBI Taxonomy" id="2732573"/>
    <lineage>
        <taxon>Eukaryota</taxon>
        <taxon>Fungi</taxon>
        <taxon>Dikarya</taxon>
        <taxon>Ascomycota</taxon>
        <taxon>Pezizomycotina</taxon>
        <taxon>Sordariomycetes</taxon>
        <taxon>Hypocreomycetidae</taxon>
        <taxon>Hypocreales</taxon>
        <taxon>Nectriaceae</taxon>
        <taxon>Neonectria</taxon>
    </lineage>
</organism>
<comment type="caution">
    <text evidence="3">The sequence shown here is derived from an EMBL/GenBank/DDBJ whole genome shotgun (WGS) entry which is preliminary data.</text>
</comment>
<feature type="region of interest" description="Disordered" evidence="1">
    <location>
        <begin position="550"/>
        <end position="581"/>
    </location>
</feature>
<feature type="compositionally biased region" description="Basic and acidic residues" evidence="1">
    <location>
        <begin position="555"/>
        <end position="574"/>
    </location>
</feature>
<proteinExistence type="predicted"/>
<sequence length="581" mass="65143">MSGAWITLSFVWDFADVQATLNVIVSILGTIGIWTFSRLWYQRNSTRVIDRENTSLSSLFTVTNLGELWDIVWLLKHHLLQVQFIPLLFQGTVVVLVTVITILAGPIARFALRSVEVVGLHPVEGLLAYLPEVGPIGGMVSGNVLWNTTMTRLDAAGFPHDMLLDYLPSNDITWVYRQSEWNSTWSVDCQRTNQTVLDITADQNYTVSDPIRHFPALGATYDSNMFNRTEYRHASDFCGWTSTELDGSVSMKDVYFFVLVQSNPSIHDRMYRNNDAMHLRLVVLHVHNAALVAQDAQFGGRGSWRVNGTIPKASYTSVECRVRQRVSIPEASVYVAWPWTNETDSIVRAYADYNRAGIMRRSDSDELVTPLPPEHILRFYQAYMVSWSVQNALPVQRALSVGLAATQLSTAFLVVAIFIAICIVATLVRYALFCRRHSADIEASQVPDAKLDWMLHAFKNSKHVNAIDLAFPDRDLFKTAAYETVRAPVATVRGLARVYSNRPSDERLTNGNQSTLDVPSVLSETDASESYNNHAMEEQGPARDVISLATSPQDDAARIERDGEAAGRRIDHQPIESNTRV</sequence>
<dbReference type="EMBL" id="JAZAVK010000007">
    <property type="protein sequence ID" value="KAK7432038.1"/>
    <property type="molecule type" value="Genomic_DNA"/>
</dbReference>
<name>A0ABR1IEI7_9HYPO</name>
<protein>
    <recommendedName>
        <fullName evidence="5">Transmembrane protein</fullName>
    </recommendedName>
</protein>
<evidence type="ECO:0000256" key="2">
    <source>
        <dbReference type="SAM" id="Phobius"/>
    </source>
</evidence>
<reference evidence="3 4" key="1">
    <citation type="journal article" date="2025" name="Microbiol. Resour. Announc.">
        <title>Draft genome sequences for Neonectria magnoliae and Neonectria punicea, canker pathogens of Liriodendron tulipifera and Acer saccharum in West Virginia.</title>
        <authorList>
            <person name="Petronek H.M."/>
            <person name="Kasson M.T."/>
            <person name="Metheny A.M."/>
            <person name="Stauder C.M."/>
            <person name="Lovett B."/>
            <person name="Lynch S.C."/>
            <person name="Garnas J.R."/>
            <person name="Kasson L.R."/>
            <person name="Stajich J.E."/>
        </authorList>
    </citation>
    <scope>NUCLEOTIDE SEQUENCE [LARGE SCALE GENOMIC DNA]</scope>
    <source>
        <strain evidence="3 4">NRRL 64651</strain>
    </source>
</reference>
<dbReference type="Proteomes" id="UP001498421">
    <property type="component" value="Unassembled WGS sequence"/>
</dbReference>
<evidence type="ECO:0000256" key="1">
    <source>
        <dbReference type="SAM" id="MobiDB-lite"/>
    </source>
</evidence>
<evidence type="ECO:0008006" key="5">
    <source>
        <dbReference type="Google" id="ProtNLM"/>
    </source>
</evidence>
<feature type="transmembrane region" description="Helical" evidence="2">
    <location>
        <begin position="20"/>
        <end position="41"/>
    </location>
</feature>
<keyword evidence="2" id="KW-0472">Membrane</keyword>
<evidence type="ECO:0000313" key="3">
    <source>
        <dbReference type="EMBL" id="KAK7432038.1"/>
    </source>
</evidence>
<feature type="transmembrane region" description="Helical" evidence="2">
    <location>
        <begin position="411"/>
        <end position="432"/>
    </location>
</feature>
<gene>
    <name evidence="3" type="ORF">QQZ08_001328</name>
</gene>
<keyword evidence="2" id="KW-0812">Transmembrane</keyword>
<accession>A0ABR1IEI7</accession>